<dbReference type="GO" id="GO:0006281">
    <property type="term" value="P:DNA repair"/>
    <property type="evidence" value="ECO:0007669"/>
    <property type="project" value="InterPro"/>
</dbReference>
<keyword evidence="3" id="KW-0436">Ligase</keyword>
<dbReference type="Pfam" id="PF04679">
    <property type="entry name" value="DNA_ligase_A_C"/>
    <property type="match status" value="1"/>
</dbReference>
<dbReference type="GO" id="GO:0006310">
    <property type="term" value="P:DNA recombination"/>
    <property type="evidence" value="ECO:0007669"/>
    <property type="project" value="InterPro"/>
</dbReference>
<protein>
    <recommendedName>
        <fullName evidence="1">DNA ligase (ATP)</fullName>
        <ecNumber evidence="1">6.5.1.1</ecNumber>
    </recommendedName>
</protein>
<dbReference type="Gene3D" id="2.40.50.140">
    <property type="entry name" value="Nucleic acid-binding proteins"/>
    <property type="match status" value="1"/>
</dbReference>
<dbReference type="EC" id="6.5.1.1" evidence="1"/>
<evidence type="ECO:0000256" key="1">
    <source>
        <dbReference type="ARBA" id="ARBA00012727"/>
    </source>
</evidence>
<dbReference type="InterPro" id="IPR012309">
    <property type="entry name" value="DNA_ligase_ATP-dep_C"/>
</dbReference>
<gene>
    <name evidence="3" type="ORF">EI77_02493</name>
</gene>
<evidence type="ECO:0000313" key="3">
    <source>
        <dbReference type="EMBL" id="TDU71369.1"/>
    </source>
</evidence>
<reference evidence="3 4" key="1">
    <citation type="submission" date="2019-03" db="EMBL/GenBank/DDBJ databases">
        <title>Genomic Encyclopedia of Archaeal and Bacterial Type Strains, Phase II (KMG-II): from individual species to whole genera.</title>
        <authorList>
            <person name="Goeker M."/>
        </authorList>
    </citation>
    <scope>NUCLEOTIDE SEQUENCE [LARGE SCALE GENOMIC DNA]</scope>
    <source>
        <strain evidence="3 4">ATCC 25309</strain>
    </source>
</reference>
<feature type="domain" description="DNA ligase ATP-dependent C-terminal" evidence="2">
    <location>
        <begin position="15"/>
        <end position="111"/>
    </location>
</feature>
<name>A0A4R7S115_9BACT</name>
<dbReference type="AlphaFoldDB" id="A0A4R7S115"/>
<dbReference type="InterPro" id="IPR012340">
    <property type="entry name" value="NA-bd_OB-fold"/>
</dbReference>
<dbReference type="RefSeq" id="WP_166647209.1">
    <property type="nucleotide sequence ID" value="NZ_SOCA01000003.1"/>
</dbReference>
<proteinExistence type="predicted"/>
<sequence length="113" mass="13008">MQQMFFVGAYCLQAERLKEVLIGQRSKKGLHYVSMVSVSVIPGLRKKLFNQLRMLHVYDCPFAGMPDHTPKALTDEKLEHCVWVEPTTKVLVEFEEWSKSGHLLHPSVVRIVD</sequence>
<dbReference type="GO" id="GO:0003910">
    <property type="term" value="F:DNA ligase (ATP) activity"/>
    <property type="evidence" value="ECO:0007669"/>
    <property type="project" value="UniProtKB-EC"/>
</dbReference>
<evidence type="ECO:0000313" key="4">
    <source>
        <dbReference type="Proteomes" id="UP000295662"/>
    </source>
</evidence>
<keyword evidence="4" id="KW-1185">Reference proteome</keyword>
<evidence type="ECO:0000259" key="2">
    <source>
        <dbReference type="Pfam" id="PF04679"/>
    </source>
</evidence>
<dbReference type="EMBL" id="SOCA01000003">
    <property type="protein sequence ID" value="TDU71369.1"/>
    <property type="molecule type" value="Genomic_DNA"/>
</dbReference>
<organism evidence="3 4">
    <name type="scientific">Prosthecobacter fusiformis</name>
    <dbReference type="NCBI Taxonomy" id="48464"/>
    <lineage>
        <taxon>Bacteria</taxon>
        <taxon>Pseudomonadati</taxon>
        <taxon>Verrucomicrobiota</taxon>
        <taxon>Verrucomicrobiia</taxon>
        <taxon>Verrucomicrobiales</taxon>
        <taxon>Verrucomicrobiaceae</taxon>
        <taxon>Prosthecobacter</taxon>
    </lineage>
</organism>
<comment type="caution">
    <text evidence="3">The sequence shown here is derived from an EMBL/GenBank/DDBJ whole genome shotgun (WGS) entry which is preliminary data.</text>
</comment>
<dbReference type="Proteomes" id="UP000295662">
    <property type="component" value="Unassembled WGS sequence"/>
</dbReference>
<accession>A0A4R7S115</accession>
<dbReference type="SUPFAM" id="SSF50249">
    <property type="entry name" value="Nucleic acid-binding proteins"/>
    <property type="match status" value="1"/>
</dbReference>